<keyword evidence="1" id="KW-0812">Transmembrane</keyword>
<name>A0ABR7ISK9_9CLOT</name>
<keyword evidence="3" id="KW-1185">Reference proteome</keyword>
<accession>A0ABR7ISK9</accession>
<comment type="caution">
    <text evidence="2">The sequence shown here is derived from an EMBL/GenBank/DDBJ whole genome shotgun (WGS) entry which is preliminary data.</text>
</comment>
<evidence type="ECO:0000313" key="2">
    <source>
        <dbReference type="EMBL" id="MBC5788123.1"/>
    </source>
</evidence>
<feature type="transmembrane region" description="Helical" evidence="1">
    <location>
        <begin position="6"/>
        <end position="26"/>
    </location>
</feature>
<proteinExistence type="predicted"/>
<keyword evidence="1" id="KW-0472">Membrane</keyword>
<protein>
    <recommendedName>
        <fullName evidence="4">Lipoprotein</fullName>
    </recommendedName>
</protein>
<evidence type="ECO:0000313" key="3">
    <source>
        <dbReference type="Proteomes" id="UP000649151"/>
    </source>
</evidence>
<organism evidence="2 3">
    <name type="scientific">Clostridium facile</name>
    <dbReference type="NCBI Taxonomy" id="2763035"/>
    <lineage>
        <taxon>Bacteria</taxon>
        <taxon>Bacillati</taxon>
        <taxon>Bacillota</taxon>
        <taxon>Clostridia</taxon>
        <taxon>Eubacteriales</taxon>
        <taxon>Clostridiaceae</taxon>
        <taxon>Clostridium</taxon>
    </lineage>
</organism>
<dbReference type="Proteomes" id="UP000649151">
    <property type="component" value="Unassembled WGS sequence"/>
</dbReference>
<keyword evidence="1" id="KW-1133">Transmembrane helix</keyword>
<dbReference type="RefSeq" id="WP_159427352.1">
    <property type="nucleotide sequence ID" value="NZ_JACOQK010000001.1"/>
</dbReference>
<reference evidence="2 3" key="1">
    <citation type="submission" date="2020-08" db="EMBL/GenBank/DDBJ databases">
        <title>Genome public.</title>
        <authorList>
            <person name="Liu C."/>
            <person name="Sun Q."/>
        </authorList>
    </citation>
    <scope>NUCLEOTIDE SEQUENCE [LARGE SCALE GENOMIC DNA]</scope>
    <source>
        <strain evidence="2 3">NSJ-27</strain>
    </source>
</reference>
<evidence type="ECO:0000256" key="1">
    <source>
        <dbReference type="SAM" id="Phobius"/>
    </source>
</evidence>
<dbReference type="PROSITE" id="PS51257">
    <property type="entry name" value="PROKAR_LIPOPROTEIN"/>
    <property type="match status" value="1"/>
</dbReference>
<evidence type="ECO:0008006" key="4">
    <source>
        <dbReference type="Google" id="ProtNLM"/>
    </source>
</evidence>
<gene>
    <name evidence="2" type="ORF">H8Z77_08845</name>
</gene>
<sequence length="47" mass="5478">MYKIKQIIGAFIGIGCISILLFGWFLKQGMQYIKKPIHHLQKGVMER</sequence>
<dbReference type="EMBL" id="JACOQK010000001">
    <property type="protein sequence ID" value="MBC5788123.1"/>
    <property type="molecule type" value="Genomic_DNA"/>
</dbReference>